<dbReference type="SUPFAM" id="SSF53448">
    <property type="entry name" value="Nucleotide-diphospho-sugar transferases"/>
    <property type="match status" value="1"/>
</dbReference>
<name>A0A7S1FGI5_NOCSC</name>
<dbReference type="Gene3D" id="2.60.120.10">
    <property type="entry name" value="Jelly Rolls"/>
    <property type="match status" value="2"/>
</dbReference>
<sequence length="715" mass="78891">MAPERPAVTQAVVLAAGRGLRLAPYTDHAPTALITIHDKPMLAHSLEVLRGHGVSHIVVCCGWKGDAFKNYLAVLGDITLVDCDHECGMLVSLLAGMKQLQPGGFYVVYGDVIFRSSVVRLLGLGTTLLVSSDAPGIQSKGFADVEIVTEKAGRVARIGKNRGSSQQDTFGEFGGVVRFSDDVRSEVDEAMELLFGTDRLPWWLEPQTSSLCDLLQYLVDRGVAFTPVKISHGWHEVNTQKDLIRARNDTALFLSEEDVRSQVLAMGACFLSEANDLKRPLSTVAVELNVSFSKIQGLLKGDLELNDALEVLRKMSLVYPVPLNDLWLEADDTTFGVRFFTREASEASARILDRPDVGGRTPYYEYRDAAMSRCGQFRPEWIRELRVVDTPDPLDSRVQLNNGHLMMQTTLFIGPVNFYYKDSSGVHCMEMNTGDSNFISPFVPHSFTSRDASVDAIIIAVTYGGSVRRAFTEFARCGSSCVFSLAGDKRDPQLLRRSVMQRHLQAECLTAPELAVAAQLPETRCAEIADGQKATVEELRALAAALHVKLSDLWVCPFSDAEEVVLATAAECRKSSRLRSTYRMTPLVRTQHQPDLKTFDVEVLDTALPGESLACGLHSFLYSFGSESVGFTWRGRSIILRPGDSAYVAPFVDFHFSVCTDTVEYNPNGKARGDGRRIFLVRIPGHLTGETLSEFATFSAQGRDRVGAETMQWYA</sequence>
<reference evidence="4" key="1">
    <citation type="submission" date="2021-01" db="EMBL/GenBank/DDBJ databases">
        <authorList>
            <person name="Corre E."/>
            <person name="Pelletier E."/>
            <person name="Niang G."/>
            <person name="Scheremetjew M."/>
            <person name="Finn R."/>
            <person name="Kale V."/>
            <person name="Holt S."/>
            <person name="Cochrane G."/>
            <person name="Meng A."/>
            <person name="Brown T."/>
            <person name="Cohen L."/>
        </authorList>
    </citation>
    <scope>NUCLEOTIDE SEQUENCE</scope>
</reference>
<dbReference type="Gene3D" id="3.90.550.10">
    <property type="entry name" value="Spore Coat Polysaccharide Biosynthesis Protein SpsA, Chain A"/>
    <property type="match status" value="1"/>
</dbReference>
<evidence type="ECO:0000256" key="2">
    <source>
        <dbReference type="ARBA" id="ARBA00022695"/>
    </source>
</evidence>
<keyword evidence="1" id="KW-0808">Transferase</keyword>
<dbReference type="Pfam" id="PF12804">
    <property type="entry name" value="NTP_transf_3"/>
    <property type="match status" value="1"/>
</dbReference>
<dbReference type="InterPro" id="IPR029044">
    <property type="entry name" value="Nucleotide-diphossugar_trans"/>
</dbReference>
<protein>
    <recommendedName>
        <fullName evidence="3">MobA-like NTP transferase domain-containing protein</fullName>
    </recommendedName>
</protein>
<proteinExistence type="predicted"/>
<dbReference type="CDD" id="cd20489">
    <property type="entry name" value="cupin_HppE-like_C"/>
    <property type="match status" value="1"/>
</dbReference>
<feature type="domain" description="MobA-like NTP transferase" evidence="3">
    <location>
        <begin position="11"/>
        <end position="120"/>
    </location>
</feature>
<dbReference type="InterPro" id="IPR025877">
    <property type="entry name" value="MobA-like_NTP_Trfase"/>
</dbReference>
<dbReference type="InterPro" id="IPR014710">
    <property type="entry name" value="RmlC-like_jellyroll"/>
</dbReference>
<keyword evidence="2" id="KW-0548">Nucleotidyltransferase</keyword>
<accession>A0A7S1FGI5</accession>
<evidence type="ECO:0000256" key="1">
    <source>
        <dbReference type="ARBA" id="ARBA00022679"/>
    </source>
</evidence>
<dbReference type="PANTHER" id="PTHR43584">
    <property type="entry name" value="NUCLEOTIDYL TRANSFERASE"/>
    <property type="match status" value="1"/>
</dbReference>
<dbReference type="InterPro" id="IPR050065">
    <property type="entry name" value="GlmU-like"/>
</dbReference>
<dbReference type="PANTHER" id="PTHR43584:SF8">
    <property type="entry name" value="N-ACETYLMURAMATE ALPHA-1-PHOSPHATE URIDYLYLTRANSFERASE"/>
    <property type="match status" value="1"/>
</dbReference>
<dbReference type="GO" id="GO:0016779">
    <property type="term" value="F:nucleotidyltransferase activity"/>
    <property type="evidence" value="ECO:0007669"/>
    <property type="project" value="UniProtKB-KW"/>
</dbReference>
<evidence type="ECO:0000259" key="3">
    <source>
        <dbReference type="Pfam" id="PF12804"/>
    </source>
</evidence>
<gene>
    <name evidence="4" type="ORF">NSCI0253_LOCUS38843</name>
</gene>
<dbReference type="AlphaFoldDB" id="A0A7S1FGI5"/>
<organism evidence="4">
    <name type="scientific">Noctiluca scintillans</name>
    <name type="common">Sea sparkle</name>
    <name type="synonym">Red tide dinoflagellate</name>
    <dbReference type="NCBI Taxonomy" id="2966"/>
    <lineage>
        <taxon>Eukaryota</taxon>
        <taxon>Sar</taxon>
        <taxon>Alveolata</taxon>
        <taxon>Dinophyceae</taxon>
        <taxon>Noctilucales</taxon>
        <taxon>Noctilucaceae</taxon>
        <taxon>Noctiluca</taxon>
    </lineage>
</organism>
<dbReference type="EMBL" id="HBFQ01054627">
    <property type="protein sequence ID" value="CAD8864488.1"/>
    <property type="molecule type" value="Transcribed_RNA"/>
</dbReference>
<evidence type="ECO:0000313" key="4">
    <source>
        <dbReference type="EMBL" id="CAD8864488.1"/>
    </source>
</evidence>